<protein>
    <submittedName>
        <fullName evidence="1">Restriction endonuclease AlwI</fullName>
    </submittedName>
</protein>
<dbReference type="PATRIC" id="fig|1610491.3.peg.1527"/>
<keyword evidence="1" id="KW-0540">Nuclease</keyword>
<reference evidence="1 2" key="1">
    <citation type="submission" date="2015-05" db="EMBL/GenBank/DDBJ databases">
        <title>Draft genome sequence of Lampropedia sp. CT6, isolated from the microbial mat of a hot water spring, located at Manikaran, India.</title>
        <authorList>
            <person name="Tripathi C."/>
            <person name="Rani P."/>
            <person name="Mahato N.K."/>
            <person name="Lal R."/>
        </authorList>
    </citation>
    <scope>NUCLEOTIDE SEQUENCE [LARGE SCALE GENOMIC DNA]</scope>
    <source>
        <strain evidence="1 2">CT6</strain>
    </source>
</reference>
<keyword evidence="1" id="KW-0255">Endonuclease</keyword>
<comment type="caution">
    <text evidence="1">The sequence shown here is derived from an EMBL/GenBank/DDBJ whole genome shotgun (WGS) entry which is preliminary data.</text>
</comment>
<organism evidence="1 2">
    <name type="scientific">Lampropedia cohaerens</name>
    <dbReference type="NCBI Taxonomy" id="1610491"/>
    <lineage>
        <taxon>Bacteria</taxon>
        <taxon>Pseudomonadati</taxon>
        <taxon>Pseudomonadota</taxon>
        <taxon>Betaproteobacteria</taxon>
        <taxon>Burkholderiales</taxon>
        <taxon>Comamonadaceae</taxon>
        <taxon>Lampropedia</taxon>
    </lineage>
</organism>
<dbReference type="STRING" id="1610491.AAV94_07195"/>
<evidence type="ECO:0000313" key="2">
    <source>
        <dbReference type="Proteomes" id="UP000050580"/>
    </source>
</evidence>
<dbReference type="RefSeq" id="WP_046741655.1">
    <property type="nucleotide sequence ID" value="NZ_LBNQ01000023.1"/>
</dbReference>
<dbReference type="Gene3D" id="3.40.91.50">
    <property type="match status" value="1"/>
</dbReference>
<dbReference type="REBASE" id="120654">
    <property type="entry name" value="LspCT6ORF7205P"/>
</dbReference>
<name>A0A0U1PZK2_9BURK</name>
<keyword evidence="2" id="KW-1185">Reference proteome</keyword>
<dbReference type="Proteomes" id="UP000050580">
    <property type="component" value="Unassembled WGS sequence"/>
</dbReference>
<accession>A0A0U1PZK2</accession>
<keyword evidence="1" id="KW-0378">Hydrolase</keyword>
<gene>
    <name evidence="1" type="ORF">AAV94_07195</name>
</gene>
<dbReference type="AlphaFoldDB" id="A0A0U1PZK2"/>
<sequence length="577" mass="64363">MKPWHLGNTTVRSPFRLREGLVALSTSSLQGNLRGSAQDIAFRNLLGEHGIVALGSDNTNSVGRKWRSALTKLGFLFPQIPAASGIPQNDVGPVDTITPNGWRLIRAESVPAMQECFLRALAAHYLPSVLEDEFECTAFSPLRHVLSVMLELERKTGESRLNFIEMATVVQVTSPDDDLTVIAEKVLALRERRASSTLNKKKFDREELEATARSILKPDGEPYKVQTFNDYADANFRYLKATGLVQSKGRGLSLVPEKHLFIERLTAETGVPESDRAYFITLCNGAALPTDNQDSALAVLADLLQQLRRRGIPFDVGGKPTDTPADIEIIRHQIEALLAEANEEAYAAQQAAVWEEIAAYMELIITRRNRKTLSNGEEIEVPQAEAPAYFEWVLWRAFLAINSLANKPYEARRFKIDQDFLPVGTAPGNGPDLIFEFDDFVLVVEVTLTANSRQEAAEGEPVRRHVADLVAFYQEQSGKPVYGLFIANRIDSNTAETFRIGIWYTNTDEKMRLDIIPITLAQFKDVFEALFASGQVDVALIRELLEQCGSLRPTHEAPAWKREIADVVQRTVGQLLQ</sequence>
<proteinExistence type="predicted"/>
<dbReference type="Pfam" id="PF09491">
    <property type="entry name" value="RE_AlwI"/>
    <property type="match status" value="1"/>
</dbReference>
<dbReference type="OrthoDB" id="5314016at2"/>
<dbReference type="GO" id="GO:0004519">
    <property type="term" value="F:endonuclease activity"/>
    <property type="evidence" value="ECO:0007669"/>
    <property type="project" value="UniProtKB-KW"/>
</dbReference>
<evidence type="ECO:0000313" key="1">
    <source>
        <dbReference type="EMBL" id="KKW67952.1"/>
    </source>
</evidence>
<dbReference type="InterPro" id="IPR018573">
    <property type="entry name" value="Restrct_endonuc_II_AlwI"/>
</dbReference>
<dbReference type="EMBL" id="LBNQ01000023">
    <property type="protein sequence ID" value="KKW67952.1"/>
    <property type="molecule type" value="Genomic_DNA"/>
</dbReference>
<dbReference type="CDD" id="cd22316">
    <property type="entry name" value="BspD6I-like"/>
    <property type="match status" value="1"/>
</dbReference>